<comment type="caution">
    <text evidence="2">The sequence shown here is derived from an EMBL/GenBank/DDBJ whole genome shotgun (WGS) entry which is preliminary data.</text>
</comment>
<dbReference type="Proteomes" id="UP000440066">
    <property type="component" value="Unassembled WGS sequence"/>
</dbReference>
<gene>
    <name evidence="2" type="ORF">GF867_12785</name>
</gene>
<dbReference type="GO" id="GO:0015074">
    <property type="term" value="P:DNA integration"/>
    <property type="evidence" value="ECO:0007669"/>
    <property type="project" value="InterPro"/>
</dbReference>
<dbReference type="InterPro" id="IPR036397">
    <property type="entry name" value="RNaseH_sf"/>
</dbReference>
<accession>A0A844C5V1</accession>
<dbReference type="InterPro" id="IPR050900">
    <property type="entry name" value="Transposase_IS3/IS150/IS904"/>
</dbReference>
<dbReference type="InterPro" id="IPR001584">
    <property type="entry name" value="Integrase_cat-core"/>
</dbReference>
<proteinExistence type="predicted"/>
<dbReference type="Pfam" id="PF13333">
    <property type="entry name" value="rve_2"/>
    <property type="match status" value="1"/>
</dbReference>
<dbReference type="EMBL" id="WJQT01000030">
    <property type="protein sequence ID" value="MRJ48422.1"/>
    <property type="molecule type" value="Genomic_DNA"/>
</dbReference>
<evidence type="ECO:0000313" key="2">
    <source>
        <dbReference type="EMBL" id="MRJ48422.1"/>
    </source>
</evidence>
<organism evidence="2 3">
    <name type="scientific">Fundicoccus ignavus</name>
    <dbReference type="NCBI Taxonomy" id="2664442"/>
    <lineage>
        <taxon>Bacteria</taxon>
        <taxon>Bacillati</taxon>
        <taxon>Bacillota</taxon>
        <taxon>Bacilli</taxon>
        <taxon>Lactobacillales</taxon>
        <taxon>Aerococcaceae</taxon>
        <taxon>Fundicoccus</taxon>
    </lineage>
</organism>
<evidence type="ECO:0000313" key="3">
    <source>
        <dbReference type="Proteomes" id="UP000440066"/>
    </source>
</evidence>
<dbReference type="SUPFAM" id="SSF53098">
    <property type="entry name" value="Ribonuclease H-like"/>
    <property type="match status" value="1"/>
</dbReference>
<dbReference type="GO" id="GO:0003676">
    <property type="term" value="F:nucleic acid binding"/>
    <property type="evidence" value="ECO:0007669"/>
    <property type="project" value="InterPro"/>
</dbReference>
<sequence length="79" mass="9027">MKAENHIQRSLSMKGCPYDNAVAEAMFKVVKTEFTNGACFSSLDHLGLELNDYVNWFNNIRIHGTLGYKSPVEYRLQTL</sequence>
<protein>
    <submittedName>
        <fullName evidence="2">IS3 family transposase</fullName>
    </submittedName>
</protein>
<dbReference type="PANTHER" id="PTHR46889">
    <property type="entry name" value="TRANSPOSASE INSF FOR INSERTION SEQUENCE IS3B-RELATED"/>
    <property type="match status" value="1"/>
</dbReference>
<reference evidence="2 3" key="1">
    <citation type="submission" date="2019-11" db="EMBL/GenBank/DDBJ databases">
        <title>Characterisation of Fundicoccus ignavus gen. nov. sp. nov., a novel genus of the family Aerococcaceae from bulk tank milk.</title>
        <authorList>
            <person name="Siebert A."/>
            <person name="Huptas C."/>
            <person name="Wenning M."/>
            <person name="Scherer S."/>
            <person name="Doll E.V."/>
        </authorList>
    </citation>
    <scope>NUCLEOTIDE SEQUENCE [LARGE SCALE GENOMIC DNA]</scope>
    <source>
        <strain evidence="2 3">DSM 109652</strain>
    </source>
</reference>
<dbReference type="PANTHER" id="PTHR46889:SF4">
    <property type="entry name" value="TRANSPOSASE INSO FOR INSERTION SEQUENCE ELEMENT IS911B-RELATED"/>
    <property type="match status" value="1"/>
</dbReference>
<dbReference type="AlphaFoldDB" id="A0A844C5V1"/>
<dbReference type="Gene3D" id="3.30.420.10">
    <property type="entry name" value="Ribonuclease H-like superfamily/Ribonuclease H"/>
    <property type="match status" value="1"/>
</dbReference>
<evidence type="ECO:0000259" key="1">
    <source>
        <dbReference type="Pfam" id="PF13333"/>
    </source>
</evidence>
<name>A0A844C5V1_9LACT</name>
<feature type="domain" description="Integrase catalytic" evidence="1">
    <location>
        <begin position="24"/>
        <end position="79"/>
    </location>
</feature>
<dbReference type="InterPro" id="IPR012337">
    <property type="entry name" value="RNaseH-like_sf"/>
</dbReference>